<proteinExistence type="inferred from homology"/>
<comment type="similarity">
    <text evidence="7">Belongs to the CrgA family.</text>
</comment>
<dbReference type="EMBL" id="BAAAMN010000048">
    <property type="protein sequence ID" value="GAA2041180.1"/>
    <property type="molecule type" value="Genomic_DNA"/>
</dbReference>
<dbReference type="HAMAP" id="MF_00631">
    <property type="entry name" value="CrgA"/>
    <property type="match status" value="1"/>
</dbReference>
<keyword evidence="3 7" id="KW-0812">Transmembrane</keyword>
<keyword evidence="6 7" id="KW-0131">Cell cycle</keyword>
<dbReference type="Pfam" id="PF06781">
    <property type="entry name" value="CrgA"/>
    <property type="match status" value="1"/>
</dbReference>
<keyword evidence="5 7" id="KW-0472">Membrane</keyword>
<reference evidence="9" key="1">
    <citation type="journal article" date="2019" name="Int. J. Syst. Evol. Microbiol.">
        <title>The Global Catalogue of Microorganisms (GCM) 10K type strain sequencing project: providing services to taxonomists for standard genome sequencing and annotation.</title>
        <authorList>
            <consortium name="The Broad Institute Genomics Platform"/>
            <consortium name="The Broad Institute Genome Sequencing Center for Infectious Disease"/>
            <person name="Wu L."/>
            <person name="Ma J."/>
        </authorList>
    </citation>
    <scope>NUCLEOTIDE SEQUENCE [LARGE SCALE GENOMIC DNA]</scope>
    <source>
        <strain evidence="9">JCM 13595</strain>
    </source>
</reference>
<evidence type="ECO:0000256" key="6">
    <source>
        <dbReference type="ARBA" id="ARBA00023306"/>
    </source>
</evidence>
<organism evidence="8 9">
    <name type="scientific">Yaniella flava</name>
    <dbReference type="NCBI Taxonomy" id="287930"/>
    <lineage>
        <taxon>Bacteria</taxon>
        <taxon>Bacillati</taxon>
        <taxon>Actinomycetota</taxon>
        <taxon>Actinomycetes</taxon>
        <taxon>Micrococcales</taxon>
        <taxon>Micrococcaceae</taxon>
        <taxon>Yaniella</taxon>
    </lineage>
</organism>
<evidence type="ECO:0000256" key="4">
    <source>
        <dbReference type="ARBA" id="ARBA00022989"/>
    </source>
</evidence>
<feature type="transmembrane region" description="Helical" evidence="7">
    <location>
        <begin position="37"/>
        <end position="56"/>
    </location>
</feature>
<name>A0ABP5G9V6_9MICC</name>
<dbReference type="InterPro" id="IPR009619">
    <property type="entry name" value="CrgA"/>
</dbReference>
<evidence type="ECO:0000256" key="2">
    <source>
        <dbReference type="ARBA" id="ARBA00022618"/>
    </source>
</evidence>
<gene>
    <name evidence="7" type="primary">crgA</name>
    <name evidence="8" type="ORF">GCM10009720_22070</name>
</gene>
<keyword evidence="9" id="KW-1185">Reference proteome</keyword>
<feature type="transmembrane region" description="Helical" evidence="7">
    <location>
        <begin position="68"/>
        <end position="86"/>
    </location>
</feature>
<protein>
    <recommendedName>
        <fullName evidence="7">Cell division protein CrgA</fullName>
    </recommendedName>
</protein>
<keyword evidence="2 7" id="KW-0132">Cell division</keyword>
<keyword evidence="1 7" id="KW-1003">Cell membrane</keyword>
<comment type="function">
    <text evidence="7">Involved in cell division.</text>
</comment>
<evidence type="ECO:0000256" key="7">
    <source>
        <dbReference type="HAMAP-Rule" id="MF_00631"/>
    </source>
</evidence>
<keyword evidence="4 7" id="KW-1133">Transmembrane helix</keyword>
<sequence>MASSKKRGKADSQETELDAQLLAADDQPQPLPTWYKAVMFGLLIVGLLWIMVFYLAPGGQYPIPGIGGWNIIVGFGLAMVGFIMMTRWR</sequence>
<comment type="subcellular location">
    <subcellularLocation>
        <location evidence="7">Cell membrane</location>
        <topology evidence="7">Multi-pass membrane protein</topology>
    </subcellularLocation>
</comment>
<evidence type="ECO:0000313" key="8">
    <source>
        <dbReference type="EMBL" id="GAA2041180.1"/>
    </source>
</evidence>
<evidence type="ECO:0000256" key="3">
    <source>
        <dbReference type="ARBA" id="ARBA00022692"/>
    </source>
</evidence>
<evidence type="ECO:0000256" key="1">
    <source>
        <dbReference type="ARBA" id="ARBA00022475"/>
    </source>
</evidence>
<dbReference type="Proteomes" id="UP001501461">
    <property type="component" value="Unassembled WGS sequence"/>
</dbReference>
<evidence type="ECO:0000313" key="9">
    <source>
        <dbReference type="Proteomes" id="UP001501461"/>
    </source>
</evidence>
<comment type="caution">
    <text evidence="8">The sequence shown here is derived from an EMBL/GenBank/DDBJ whole genome shotgun (WGS) entry which is preliminary data.</text>
</comment>
<evidence type="ECO:0000256" key="5">
    <source>
        <dbReference type="ARBA" id="ARBA00023136"/>
    </source>
</evidence>
<dbReference type="RefSeq" id="WP_343958597.1">
    <property type="nucleotide sequence ID" value="NZ_BAAAMN010000048.1"/>
</dbReference>
<accession>A0ABP5G9V6</accession>